<keyword evidence="3" id="KW-1185">Reference proteome</keyword>
<accession>A0A6A7C045</accession>
<dbReference type="SUPFAM" id="SSF51182">
    <property type="entry name" value="RmlC-like cupins"/>
    <property type="match status" value="1"/>
</dbReference>
<dbReference type="InterPro" id="IPR014710">
    <property type="entry name" value="RmlC-like_jellyroll"/>
</dbReference>
<sequence length="210" mass="23589">MSNPTFLKNLKVTHHIIPAHGNTPNTSIKHKPLLIYHTAFPPTTGSIEIEHHLHTIGEVESQWRRTMYSTSHFHTTSHEVLAVSSGASRLLFGHEDISERVEACVERGDVIVIPAGVAHLLVEDEVGLIWWGSIPRGVVGICAVGDWKRGRRWREFGVWSGSSAIWFMEMWVRCWRFDEVRCRLVALVKGLRSACRITMAGKTGCSGEGR</sequence>
<reference evidence="2" key="1">
    <citation type="journal article" date="2020" name="Stud. Mycol.">
        <title>101 Dothideomycetes genomes: a test case for predicting lifestyles and emergence of pathogens.</title>
        <authorList>
            <person name="Haridas S."/>
            <person name="Albert R."/>
            <person name="Binder M."/>
            <person name="Bloem J."/>
            <person name="Labutti K."/>
            <person name="Salamov A."/>
            <person name="Andreopoulos B."/>
            <person name="Baker S."/>
            <person name="Barry K."/>
            <person name="Bills G."/>
            <person name="Bluhm B."/>
            <person name="Cannon C."/>
            <person name="Castanera R."/>
            <person name="Culley D."/>
            <person name="Daum C."/>
            <person name="Ezra D."/>
            <person name="Gonzalez J."/>
            <person name="Henrissat B."/>
            <person name="Kuo A."/>
            <person name="Liang C."/>
            <person name="Lipzen A."/>
            <person name="Lutzoni F."/>
            <person name="Magnuson J."/>
            <person name="Mondo S."/>
            <person name="Nolan M."/>
            <person name="Ohm R."/>
            <person name="Pangilinan J."/>
            <person name="Park H.-J."/>
            <person name="Ramirez L."/>
            <person name="Alfaro M."/>
            <person name="Sun H."/>
            <person name="Tritt A."/>
            <person name="Yoshinaga Y."/>
            <person name="Zwiers L.-H."/>
            <person name="Turgeon B."/>
            <person name="Goodwin S."/>
            <person name="Spatafora J."/>
            <person name="Crous P."/>
            <person name="Grigoriev I."/>
        </authorList>
    </citation>
    <scope>NUCLEOTIDE SEQUENCE</scope>
    <source>
        <strain evidence="2">CBS 480.64</strain>
    </source>
</reference>
<evidence type="ECO:0000259" key="1">
    <source>
        <dbReference type="Pfam" id="PF00190"/>
    </source>
</evidence>
<feature type="domain" description="Cupin type-1" evidence="1">
    <location>
        <begin position="72"/>
        <end position="121"/>
    </location>
</feature>
<evidence type="ECO:0000313" key="2">
    <source>
        <dbReference type="EMBL" id="KAF2860753.1"/>
    </source>
</evidence>
<dbReference type="CDD" id="cd02219">
    <property type="entry name" value="cupin_YjlB-like"/>
    <property type="match status" value="1"/>
</dbReference>
<name>A0A6A7C045_9PEZI</name>
<gene>
    <name evidence="2" type="ORF">K470DRAFT_257540</name>
</gene>
<dbReference type="EMBL" id="MU005978">
    <property type="protein sequence ID" value="KAF2860753.1"/>
    <property type="molecule type" value="Genomic_DNA"/>
</dbReference>
<organism evidence="2 3">
    <name type="scientific">Piedraia hortae CBS 480.64</name>
    <dbReference type="NCBI Taxonomy" id="1314780"/>
    <lineage>
        <taxon>Eukaryota</taxon>
        <taxon>Fungi</taxon>
        <taxon>Dikarya</taxon>
        <taxon>Ascomycota</taxon>
        <taxon>Pezizomycotina</taxon>
        <taxon>Dothideomycetes</taxon>
        <taxon>Dothideomycetidae</taxon>
        <taxon>Capnodiales</taxon>
        <taxon>Piedraiaceae</taxon>
        <taxon>Piedraia</taxon>
    </lineage>
</organism>
<dbReference type="InterPro" id="IPR006045">
    <property type="entry name" value="Cupin_1"/>
</dbReference>
<dbReference type="InterPro" id="IPR011051">
    <property type="entry name" value="RmlC_Cupin_sf"/>
</dbReference>
<dbReference type="PANTHER" id="PTHR36448">
    <property type="entry name" value="BLR7373 PROTEIN"/>
    <property type="match status" value="1"/>
</dbReference>
<dbReference type="Gene3D" id="2.60.120.10">
    <property type="entry name" value="Jelly Rolls"/>
    <property type="match status" value="1"/>
</dbReference>
<evidence type="ECO:0000313" key="3">
    <source>
        <dbReference type="Proteomes" id="UP000799421"/>
    </source>
</evidence>
<dbReference type="OrthoDB" id="2589563at2759"/>
<proteinExistence type="predicted"/>
<dbReference type="Pfam" id="PF00190">
    <property type="entry name" value="Cupin_1"/>
    <property type="match status" value="1"/>
</dbReference>
<dbReference type="Proteomes" id="UP000799421">
    <property type="component" value="Unassembled WGS sequence"/>
</dbReference>
<dbReference type="PANTHER" id="PTHR36448:SF3">
    <property type="entry name" value="CUPIN TYPE-2 DOMAIN-CONTAINING PROTEIN"/>
    <property type="match status" value="1"/>
</dbReference>
<protein>
    <recommendedName>
        <fullName evidence="1">Cupin type-1 domain-containing protein</fullName>
    </recommendedName>
</protein>
<dbReference type="AlphaFoldDB" id="A0A6A7C045"/>
<dbReference type="InterPro" id="IPR047121">
    <property type="entry name" value="YjiB-like"/>
</dbReference>